<evidence type="ECO:0000313" key="7">
    <source>
        <dbReference type="EMBL" id="KAG6420874.1"/>
    </source>
</evidence>
<protein>
    <recommendedName>
        <fullName evidence="6">TF-B3 domain-containing protein</fullName>
    </recommendedName>
</protein>
<gene>
    <name evidence="7" type="ORF">SASPL_117417</name>
</gene>
<proteinExistence type="predicted"/>
<organism evidence="7">
    <name type="scientific">Salvia splendens</name>
    <name type="common">Scarlet sage</name>
    <dbReference type="NCBI Taxonomy" id="180675"/>
    <lineage>
        <taxon>Eukaryota</taxon>
        <taxon>Viridiplantae</taxon>
        <taxon>Streptophyta</taxon>
        <taxon>Embryophyta</taxon>
        <taxon>Tracheophyta</taxon>
        <taxon>Spermatophyta</taxon>
        <taxon>Magnoliopsida</taxon>
        <taxon>eudicotyledons</taxon>
        <taxon>Gunneridae</taxon>
        <taxon>Pentapetalae</taxon>
        <taxon>asterids</taxon>
        <taxon>lamiids</taxon>
        <taxon>Lamiales</taxon>
        <taxon>Lamiaceae</taxon>
        <taxon>Nepetoideae</taxon>
        <taxon>Mentheae</taxon>
        <taxon>Salviinae</taxon>
        <taxon>Salvia</taxon>
        <taxon>Salvia subgen. Calosphace</taxon>
        <taxon>core Calosphace</taxon>
    </lineage>
</organism>
<evidence type="ECO:0000256" key="4">
    <source>
        <dbReference type="ARBA" id="ARBA00023163"/>
    </source>
</evidence>
<dbReference type="InterPro" id="IPR003340">
    <property type="entry name" value="B3_DNA-bd"/>
</dbReference>
<dbReference type="EMBL" id="PNBA02000006">
    <property type="protein sequence ID" value="KAG6420874.1"/>
    <property type="molecule type" value="Genomic_DNA"/>
</dbReference>
<dbReference type="GO" id="GO:0003677">
    <property type="term" value="F:DNA binding"/>
    <property type="evidence" value="ECO:0007669"/>
    <property type="project" value="UniProtKB-KW"/>
</dbReference>
<evidence type="ECO:0000256" key="2">
    <source>
        <dbReference type="ARBA" id="ARBA00023015"/>
    </source>
</evidence>
<accession>A0A8X8XXH3</accession>
<feature type="domain" description="TF-B3" evidence="6">
    <location>
        <begin position="1"/>
        <end position="38"/>
    </location>
</feature>
<dbReference type="AlphaFoldDB" id="A0A8X8XXH3"/>
<keyword evidence="5" id="KW-0539">Nucleus</keyword>
<dbReference type="Gene3D" id="2.40.330.10">
    <property type="entry name" value="DNA-binding pseudobarrel domain"/>
    <property type="match status" value="1"/>
</dbReference>
<evidence type="ECO:0000256" key="1">
    <source>
        <dbReference type="ARBA" id="ARBA00004123"/>
    </source>
</evidence>
<comment type="caution">
    <text evidence="7">The sequence shown here is derived from an EMBL/GenBank/DDBJ whole genome shotgun (WGS) entry which is preliminary data.</text>
</comment>
<reference evidence="7" key="1">
    <citation type="submission" date="2018-01" db="EMBL/GenBank/DDBJ databases">
        <authorList>
            <person name="Mao J.F."/>
        </authorList>
    </citation>
    <scope>NUCLEOTIDE SEQUENCE</scope>
    <source>
        <strain evidence="7">Huo1</strain>
        <tissue evidence="7">Leaf</tissue>
    </source>
</reference>
<reference evidence="7" key="2">
    <citation type="submission" date="2020-08" db="EMBL/GenBank/DDBJ databases">
        <title>Plant Genome Project.</title>
        <authorList>
            <person name="Zhang R.-G."/>
        </authorList>
    </citation>
    <scope>NUCLEOTIDE SEQUENCE</scope>
    <source>
        <strain evidence="7">Huo1</strain>
        <tissue evidence="7">Leaf</tissue>
    </source>
</reference>
<dbReference type="GO" id="GO:0005634">
    <property type="term" value="C:nucleus"/>
    <property type="evidence" value="ECO:0007669"/>
    <property type="project" value="UniProtKB-SubCell"/>
</dbReference>
<keyword evidence="8" id="KW-1185">Reference proteome</keyword>
<name>A0A8X8XXH3_SALSN</name>
<evidence type="ECO:0000256" key="3">
    <source>
        <dbReference type="ARBA" id="ARBA00023125"/>
    </source>
</evidence>
<sequence length="153" mass="17508">MVDGWSEFVTDNNILEMKMLCFHIVGNSTLQVAIFGNNSCLELGTELQTEEPVEVREKIEGEYHFLDQRLEIPKECSDATAVGRADKIRLQDWEGEKWTISITDGKKFLNANNLEVGAVLVFDFDMDSNDVIKVEVMERRCLLWLLMEASCKN</sequence>
<keyword evidence="3" id="KW-0238">DNA-binding</keyword>
<keyword evidence="4" id="KW-0804">Transcription</keyword>
<keyword evidence="2" id="KW-0805">Transcription regulation</keyword>
<comment type="subcellular location">
    <subcellularLocation>
        <location evidence="1">Nucleus</location>
    </subcellularLocation>
</comment>
<evidence type="ECO:0000259" key="6">
    <source>
        <dbReference type="PROSITE" id="PS50863"/>
    </source>
</evidence>
<evidence type="ECO:0000313" key="8">
    <source>
        <dbReference type="Proteomes" id="UP000298416"/>
    </source>
</evidence>
<dbReference type="Proteomes" id="UP000298416">
    <property type="component" value="Unassembled WGS sequence"/>
</dbReference>
<dbReference type="PROSITE" id="PS50863">
    <property type="entry name" value="B3"/>
    <property type="match status" value="1"/>
</dbReference>
<dbReference type="SUPFAM" id="SSF101936">
    <property type="entry name" value="DNA-binding pseudobarrel domain"/>
    <property type="match status" value="2"/>
</dbReference>
<evidence type="ECO:0000256" key="5">
    <source>
        <dbReference type="ARBA" id="ARBA00023242"/>
    </source>
</evidence>
<dbReference type="InterPro" id="IPR015300">
    <property type="entry name" value="DNA-bd_pseudobarrel_sf"/>
</dbReference>